<proteinExistence type="predicted"/>
<dbReference type="EMBL" id="CP047156">
    <property type="protein sequence ID" value="QHC00876.1"/>
    <property type="molecule type" value="Genomic_DNA"/>
</dbReference>
<keyword evidence="3" id="KW-1185">Reference proteome</keyword>
<feature type="region of interest" description="Disordered" evidence="1">
    <location>
        <begin position="226"/>
        <end position="245"/>
    </location>
</feature>
<evidence type="ECO:0000313" key="2">
    <source>
        <dbReference type="EMBL" id="QHC00876.1"/>
    </source>
</evidence>
<sequence length="245" mass="25835">MTEASPFGPANLDVQPQALVDFSTKVKDHASTSNDTMGPAMQDLGSAEFGGAPVPSASLALRGYARANLELGKFIEDLGAGSAAFMIGSLTIAANYVISDDAGKDQMQDVDAAFNVNGVPKEQTVLGVQDAQNQQTQEAIDNIQPEPLPEPTEPEQTVCTATGSPPDSPEEMAQREVSEIYNDEESGAGAAYASVDAPLSVQQEMAGVTEDDRYIPVVDNDGNTKYIENPGYTGPTYDYSYPSGI</sequence>
<evidence type="ECO:0000256" key="1">
    <source>
        <dbReference type="SAM" id="MobiDB-lite"/>
    </source>
</evidence>
<evidence type="ECO:0000313" key="3">
    <source>
        <dbReference type="Proteomes" id="UP000463857"/>
    </source>
</evidence>
<organism evidence="2 3">
    <name type="scientific">Epidermidibacterium keratini</name>
    <dbReference type="NCBI Taxonomy" id="1891644"/>
    <lineage>
        <taxon>Bacteria</taxon>
        <taxon>Bacillati</taxon>
        <taxon>Actinomycetota</taxon>
        <taxon>Actinomycetes</taxon>
        <taxon>Sporichthyales</taxon>
        <taxon>Sporichthyaceae</taxon>
        <taxon>Epidermidibacterium</taxon>
    </lineage>
</organism>
<accession>A0A7L4YP04</accession>
<dbReference type="InParanoid" id="A0A7L4YP04"/>
<feature type="region of interest" description="Disordered" evidence="1">
    <location>
        <begin position="144"/>
        <end position="175"/>
    </location>
</feature>
<reference evidence="2 3" key="1">
    <citation type="journal article" date="2018" name="Int. J. Syst. Evol. Microbiol.">
        <title>Epidermidibacterium keratini gen. nov., sp. nov., a member of the family Sporichthyaceae, isolated from keratin epidermis.</title>
        <authorList>
            <person name="Lee D.G."/>
            <person name="Trujillo M.E."/>
            <person name="Kang S."/>
            <person name="Nam J.J."/>
            <person name="Kim Y.J."/>
        </authorList>
    </citation>
    <scope>NUCLEOTIDE SEQUENCE [LARGE SCALE GENOMIC DNA]</scope>
    <source>
        <strain evidence="2 3">EPI-7</strain>
    </source>
</reference>
<protein>
    <submittedName>
        <fullName evidence="2">Uncharacterized protein</fullName>
    </submittedName>
</protein>
<name>A0A7L4YP04_9ACTN</name>
<dbReference type="AlphaFoldDB" id="A0A7L4YP04"/>
<gene>
    <name evidence="2" type="ORF">EK0264_11660</name>
</gene>
<dbReference type="Proteomes" id="UP000463857">
    <property type="component" value="Chromosome"/>
</dbReference>
<dbReference type="RefSeq" id="WP_159545791.1">
    <property type="nucleotide sequence ID" value="NZ_CP047156.1"/>
</dbReference>
<dbReference type="KEGG" id="eke:EK0264_11660"/>